<evidence type="ECO:0000313" key="4">
    <source>
        <dbReference type="Proteomes" id="UP000199691"/>
    </source>
</evidence>
<organism evidence="3 4">
    <name type="scientific">Lentzea jiangxiensis</name>
    <dbReference type="NCBI Taxonomy" id="641025"/>
    <lineage>
        <taxon>Bacteria</taxon>
        <taxon>Bacillati</taxon>
        <taxon>Actinomycetota</taxon>
        <taxon>Actinomycetes</taxon>
        <taxon>Pseudonocardiales</taxon>
        <taxon>Pseudonocardiaceae</taxon>
        <taxon>Lentzea</taxon>
    </lineage>
</organism>
<feature type="transmembrane region" description="Helical" evidence="1">
    <location>
        <begin position="583"/>
        <end position="602"/>
    </location>
</feature>
<keyword evidence="1" id="KW-0472">Membrane</keyword>
<feature type="transmembrane region" description="Helical" evidence="1">
    <location>
        <begin position="822"/>
        <end position="844"/>
    </location>
</feature>
<dbReference type="Pfam" id="PF05729">
    <property type="entry name" value="NACHT"/>
    <property type="match status" value="1"/>
</dbReference>
<dbReference type="STRING" id="641025.SAMN05421507_14023"/>
<keyword evidence="1" id="KW-1133">Transmembrane helix</keyword>
<dbReference type="EMBL" id="FNIX01000040">
    <property type="protein sequence ID" value="SDP98510.1"/>
    <property type="molecule type" value="Genomic_DNA"/>
</dbReference>
<feature type="transmembrane region" description="Helical" evidence="1">
    <location>
        <begin position="623"/>
        <end position="648"/>
    </location>
</feature>
<feature type="domain" description="NACHT" evidence="2">
    <location>
        <begin position="201"/>
        <end position="351"/>
    </location>
</feature>
<sequence length="1272" mass="135260">MWATAESGRGPEAVQASNAAEVHLLAAVHLTGKLGRVGNSRTVNSDHLEVSRIRGRAPLLSVIAIVVGLAGLVWFLFTRRDDLLSRLNSIAGITSLVIAILSLVVTVAGVVVAIRSSRPAGAPDQARDRLRCAVRQQWDREIGIRKLRTPRPLRLTWAPSPRDNVTARVIGAPAPSGGLTLRAGARPTVELMRQFRELPSRRLVVLGEAGAGKSVLAMLLTVDLLTEPQDNDPVPVLLPIAGWDPTEELGSWLSRRVHEEYPDVISASGAAELVAGNQVMAVLDGLDEMPKALMPQALAAIDAASEGLWIVLTCRGAEYEKLTAQRTPLSRAAVVEIEPIDPDDAGVYLRDNEAVGDPRWLPVVSRMHTDNGKNLAKALSTPLMLSLARDAYRAPASTPADLLTIADQGADAVTHRVLTEFLPAVYSRTEAGQRAYPAAKAERWLRTLANHLADRRTDGVNLYWWQLDRAVPARLVGLFIAVVLVVLGTPAVFGSVLIMGGRLNAALGFGLACPLLAAAIAGPGTGRAVLSTPTRWIGLAVVSAALRDGLLATLAFCSVIVFLDDSSEAQLNNLDYLAELSQPALVFMLVGTAMGVITNGLAMTRSATPTRPSLSRRDLARAVLSGMGTAALVGLPVAATAGAIVGVLEDSLPRGLQYGGIVAAAAVGGLGLVVGIARALASPVANDQARSARSVVFGDAITLALVTSITAVAGGIAMWLVTGLSGQRDAPELGLLTGIVLAVVVAVGSGAPWVRFRAAQALLALRGRLPWRVIRFLEDAHRREVLRQSGGSYQFRHDLVQAHLTTARPQSRPPHGGLTRRAIHTTIALLVLAATTATITVPSLREAIETRTHQRASTELQARIEREPDARIKVRLALALATIRPTDVDLAALKAVRGEPTIAAPPNTSVQVDGTTITAVHDRTIWRLDSGTSSMATLPARPRTFSAGGDRVITMDTGTATVWRWHAGDLLLEYTTNWTSATVAPDGRHAIVRAGRTQVFLVDLTSQAETPLGLRTSTAPTVQFIANGHALVSDRAVAIVVSFAGETSRSDIAAVWASAPNGHSLVRLLDGHTEFWNATTGARRDLGQPVTADLSADGRWAFLHFNNRSQLLDLSGVAPTQELPFSAHLTDDREHVATTTADTTEIRSLATNKVIATLPRAVPTRMTVASDAGILAIETMNGTQLHALGPNSRPKVLLSDRRWDVPRVVGDSILIKSAENGISVWPLSLLRDLDYDSDLGLACQVAEGGFTESEWEQHIPALPYVSTCPSGR</sequence>
<feature type="transmembrane region" description="Helical" evidence="1">
    <location>
        <begin position="89"/>
        <end position="114"/>
    </location>
</feature>
<dbReference type="SUPFAM" id="SSF82171">
    <property type="entry name" value="DPP6 N-terminal domain-like"/>
    <property type="match status" value="1"/>
</dbReference>
<keyword evidence="4" id="KW-1185">Reference proteome</keyword>
<feature type="transmembrane region" description="Helical" evidence="1">
    <location>
        <begin position="57"/>
        <end position="77"/>
    </location>
</feature>
<keyword evidence="1" id="KW-0812">Transmembrane</keyword>
<feature type="transmembrane region" description="Helical" evidence="1">
    <location>
        <begin position="701"/>
        <end position="721"/>
    </location>
</feature>
<dbReference type="OrthoDB" id="419058at2"/>
<dbReference type="Gene3D" id="3.40.50.300">
    <property type="entry name" value="P-loop containing nucleotide triphosphate hydrolases"/>
    <property type="match status" value="1"/>
</dbReference>
<gene>
    <name evidence="3" type="ORF">SAMN05421507_14023</name>
</gene>
<reference evidence="4" key="1">
    <citation type="submission" date="2016-10" db="EMBL/GenBank/DDBJ databases">
        <authorList>
            <person name="Varghese N."/>
            <person name="Submissions S."/>
        </authorList>
    </citation>
    <scope>NUCLEOTIDE SEQUENCE [LARGE SCALE GENOMIC DNA]</scope>
    <source>
        <strain evidence="4">CGMCC 4.6609</strain>
    </source>
</reference>
<dbReference type="InterPro" id="IPR027417">
    <property type="entry name" value="P-loop_NTPase"/>
</dbReference>
<feature type="transmembrane region" description="Helical" evidence="1">
    <location>
        <begin position="505"/>
        <end position="524"/>
    </location>
</feature>
<feature type="transmembrane region" description="Helical" evidence="1">
    <location>
        <begin position="536"/>
        <end position="563"/>
    </location>
</feature>
<dbReference type="AlphaFoldDB" id="A0A1H0X6G4"/>
<dbReference type="InterPro" id="IPR007111">
    <property type="entry name" value="NACHT_NTPase"/>
</dbReference>
<evidence type="ECO:0000256" key="1">
    <source>
        <dbReference type="SAM" id="Phobius"/>
    </source>
</evidence>
<dbReference type="Proteomes" id="UP000199691">
    <property type="component" value="Unassembled WGS sequence"/>
</dbReference>
<name>A0A1H0X6G4_9PSEU</name>
<feature type="transmembrane region" description="Helical" evidence="1">
    <location>
        <begin position="475"/>
        <end position="499"/>
    </location>
</feature>
<proteinExistence type="predicted"/>
<dbReference type="SUPFAM" id="SSF52540">
    <property type="entry name" value="P-loop containing nucleoside triphosphate hydrolases"/>
    <property type="match status" value="1"/>
</dbReference>
<feature type="transmembrane region" description="Helical" evidence="1">
    <location>
        <begin position="733"/>
        <end position="754"/>
    </location>
</feature>
<feature type="transmembrane region" description="Helical" evidence="1">
    <location>
        <begin position="660"/>
        <end position="681"/>
    </location>
</feature>
<protein>
    <submittedName>
        <fullName evidence="3">NACHT domain-containing protein</fullName>
    </submittedName>
</protein>
<evidence type="ECO:0000259" key="2">
    <source>
        <dbReference type="Pfam" id="PF05729"/>
    </source>
</evidence>
<accession>A0A1H0X6G4</accession>
<evidence type="ECO:0000313" key="3">
    <source>
        <dbReference type="EMBL" id="SDP98510.1"/>
    </source>
</evidence>